<comment type="caution">
    <text evidence="5">The sequence shown here is derived from an EMBL/GenBank/DDBJ whole genome shotgun (WGS) entry which is preliminary data.</text>
</comment>
<keyword evidence="1" id="KW-0808">Transferase</keyword>
<evidence type="ECO:0000256" key="3">
    <source>
        <dbReference type="SAM" id="Phobius"/>
    </source>
</evidence>
<dbReference type="PANTHER" id="PTHR10704:SF71">
    <property type="entry name" value="CARBOHYDRATE SULFOTRANSFERASE 1-LIKE"/>
    <property type="match status" value="1"/>
</dbReference>
<keyword evidence="3" id="KW-0812">Transmembrane</keyword>
<dbReference type="Gene3D" id="3.40.50.300">
    <property type="entry name" value="P-loop containing nucleotide triphosphate hydrolases"/>
    <property type="match status" value="1"/>
</dbReference>
<dbReference type="InterPro" id="IPR000863">
    <property type="entry name" value="Sulfotransferase_dom"/>
</dbReference>
<feature type="domain" description="Sulfotransferase" evidence="4">
    <location>
        <begin position="219"/>
        <end position="372"/>
    </location>
</feature>
<protein>
    <recommendedName>
        <fullName evidence="1">Sulfotransferase</fullName>
        <ecNumber evidence="1">2.8.2.-</ecNumber>
    </recommendedName>
</protein>
<dbReference type="EMBL" id="CAWYQH010000002">
    <property type="protein sequence ID" value="CAK8672955.1"/>
    <property type="molecule type" value="Genomic_DNA"/>
</dbReference>
<dbReference type="Pfam" id="PF00685">
    <property type="entry name" value="Sulfotransfer_1"/>
    <property type="match status" value="1"/>
</dbReference>
<sequence>MFNVLKLKYALRLFLGILILIIMRFSSNYMRHKTYKSRFAKGSIGTSTASHPDVTTSSKGNKSSPGGVILLAKTRSGSSFVGEIFNRKPGISYFYEPLFPFGICPRNESNSAEQYFPSVLRLNFTQAWQSYLRGEKLSKRHDDGGCISRKICFPDCLKCSQFLSRDSDICRTPVGNHACPKEIDLEKLSEIVAKSELMAFKVVYLCDISWIQPLLDNPELDLKIVHLVRDPRAMFNSKLQYHQKYSDAATNLSNLSYTYSVSINRLCQHMTHLVKYSDLHLIHSSMYMRVRFEEFAVDPIRWTEKIYKFVDIKMDESIVQWLKKATSETNSNSESFSTTRNSKDVVTRWMKQLPWKYVTQLQRECDYVMKSLGYIMFDDERSMRNYALSGYHF</sequence>
<proteinExistence type="inferred from homology"/>
<feature type="region of interest" description="Disordered" evidence="2">
    <location>
        <begin position="44"/>
        <end position="64"/>
    </location>
</feature>
<dbReference type="EC" id="2.8.2.-" evidence="1"/>
<accession>A0ABP0EZN6</accession>
<keyword evidence="6" id="KW-1185">Reference proteome</keyword>
<comment type="similarity">
    <text evidence="1">Belongs to the sulfotransferase 1 family.</text>
</comment>
<name>A0ABP0EZN6_CLALP</name>
<dbReference type="InterPro" id="IPR027417">
    <property type="entry name" value="P-loop_NTPase"/>
</dbReference>
<keyword evidence="3" id="KW-1133">Transmembrane helix</keyword>
<evidence type="ECO:0000259" key="4">
    <source>
        <dbReference type="Pfam" id="PF00685"/>
    </source>
</evidence>
<keyword evidence="3" id="KW-0472">Membrane</keyword>
<dbReference type="InterPro" id="IPR051135">
    <property type="entry name" value="Gal/GlcNAc/GalNAc_ST"/>
</dbReference>
<evidence type="ECO:0000313" key="6">
    <source>
        <dbReference type="Proteomes" id="UP001642483"/>
    </source>
</evidence>
<dbReference type="Proteomes" id="UP001642483">
    <property type="component" value="Unassembled WGS sequence"/>
</dbReference>
<evidence type="ECO:0000313" key="5">
    <source>
        <dbReference type="EMBL" id="CAK8672955.1"/>
    </source>
</evidence>
<feature type="transmembrane region" description="Helical" evidence="3">
    <location>
        <begin position="9"/>
        <end position="27"/>
    </location>
</feature>
<evidence type="ECO:0000256" key="1">
    <source>
        <dbReference type="RuleBase" id="RU361155"/>
    </source>
</evidence>
<dbReference type="PANTHER" id="PTHR10704">
    <property type="entry name" value="CARBOHYDRATE SULFOTRANSFERASE"/>
    <property type="match status" value="1"/>
</dbReference>
<dbReference type="SUPFAM" id="SSF52540">
    <property type="entry name" value="P-loop containing nucleoside triphosphate hydrolases"/>
    <property type="match status" value="1"/>
</dbReference>
<organism evidence="5 6">
    <name type="scientific">Clavelina lepadiformis</name>
    <name type="common">Light-bulb sea squirt</name>
    <name type="synonym">Ascidia lepadiformis</name>
    <dbReference type="NCBI Taxonomy" id="159417"/>
    <lineage>
        <taxon>Eukaryota</taxon>
        <taxon>Metazoa</taxon>
        <taxon>Chordata</taxon>
        <taxon>Tunicata</taxon>
        <taxon>Ascidiacea</taxon>
        <taxon>Aplousobranchia</taxon>
        <taxon>Clavelinidae</taxon>
        <taxon>Clavelina</taxon>
    </lineage>
</organism>
<reference evidence="5 6" key="1">
    <citation type="submission" date="2024-02" db="EMBL/GenBank/DDBJ databases">
        <authorList>
            <person name="Daric V."/>
            <person name="Darras S."/>
        </authorList>
    </citation>
    <scope>NUCLEOTIDE SEQUENCE [LARGE SCALE GENOMIC DNA]</scope>
</reference>
<gene>
    <name evidence="5" type="ORF">CVLEPA_LOCUS2747</name>
</gene>
<evidence type="ECO:0000256" key="2">
    <source>
        <dbReference type="SAM" id="MobiDB-lite"/>
    </source>
</evidence>